<feature type="binding site" evidence="6">
    <location>
        <position position="220"/>
    </location>
    <ligand>
        <name>FMN</name>
        <dbReference type="ChEBI" id="CHEBI:58210"/>
    </ligand>
</feature>
<dbReference type="GO" id="GO:0016705">
    <property type="term" value="F:oxidoreductase activity, acting on paired donors, with incorporation or reduction of molecular oxygen"/>
    <property type="evidence" value="ECO:0007669"/>
    <property type="project" value="InterPro"/>
</dbReference>
<organism evidence="8 9">
    <name type="scientific">Kerstersia gyiorum</name>
    <dbReference type="NCBI Taxonomy" id="206506"/>
    <lineage>
        <taxon>Bacteria</taxon>
        <taxon>Pseudomonadati</taxon>
        <taxon>Pseudomonadota</taxon>
        <taxon>Betaproteobacteria</taxon>
        <taxon>Burkholderiales</taxon>
        <taxon>Alcaligenaceae</taxon>
        <taxon>Kerstersia</taxon>
    </lineage>
</organism>
<dbReference type="InterPro" id="IPR036661">
    <property type="entry name" value="Luciferase-like_sf"/>
</dbReference>
<gene>
    <name evidence="8" type="ORF">EV679_2241</name>
</gene>
<dbReference type="Gene3D" id="3.20.20.30">
    <property type="entry name" value="Luciferase-like domain"/>
    <property type="match status" value="1"/>
</dbReference>
<feature type="binding site" evidence="6">
    <location>
        <position position="58"/>
    </location>
    <ligand>
        <name>FMN</name>
        <dbReference type="ChEBI" id="CHEBI:58210"/>
    </ligand>
</feature>
<accession>A0A4Q7MNG9</accession>
<evidence type="ECO:0000313" key="8">
    <source>
        <dbReference type="EMBL" id="RZS69637.1"/>
    </source>
</evidence>
<dbReference type="PANTHER" id="PTHR30011:SF16">
    <property type="entry name" value="C2H2 FINGER DOMAIN TRANSCRIPTION FACTOR (EUROFUNG)-RELATED"/>
    <property type="match status" value="1"/>
</dbReference>
<dbReference type="PIRSF" id="PIRSF000337">
    <property type="entry name" value="NTA_MOA"/>
    <property type="match status" value="1"/>
</dbReference>
<dbReference type="NCBIfam" id="TIGR03860">
    <property type="entry name" value="FMN_nitrolo"/>
    <property type="match status" value="1"/>
</dbReference>
<dbReference type="PANTHER" id="PTHR30011">
    <property type="entry name" value="ALKANESULFONATE MONOOXYGENASE-RELATED"/>
    <property type="match status" value="1"/>
</dbReference>
<dbReference type="AlphaFoldDB" id="A0A4Q7MNG9"/>
<comment type="caution">
    <text evidence="8">The sequence shown here is derived from an EMBL/GenBank/DDBJ whole genome shotgun (WGS) entry which is preliminary data.</text>
</comment>
<evidence type="ECO:0000259" key="7">
    <source>
        <dbReference type="Pfam" id="PF00296"/>
    </source>
</evidence>
<dbReference type="InterPro" id="IPR051260">
    <property type="entry name" value="Diverse_substr_monoxygenases"/>
</dbReference>
<evidence type="ECO:0000256" key="5">
    <source>
        <dbReference type="ARBA" id="ARBA00033748"/>
    </source>
</evidence>
<feature type="binding site" evidence="6">
    <location>
        <position position="97"/>
    </location>
    <ligand>
        <name>FMN</name>
        <dbReference type="ChEBI" id="CHEBI:58210"/>
    </ligand>
</feature>
<evidence type="ECO:0000256" key="4">
    <source>
        <dbReference type="ARBA" id="ARBA00023033"/>
    </source>
</evidence>
<dbReference type="RefSeq" id="WP_130487240.1">
    <property type="nucleotide sequence ID" value="NZ_CBCSEB010000011.1"/>
</dbReference>
<dbReference type="GO" id="GO:0004497">
    <property type="term" value="F:monooxygenase activity"/>
    <property type="evidence" value="ECO:0007669"/>
    <property type="project" value="UniProtKB-KW"/>
</dbReference>
<evidence type="ECO:0000256" key="6">
    <source>
        <dbReference type="PIRSR" id="PIRSR000337-1"/>
    </source>
</evidence>
<sequence>MGQQKQLCIGLSLAVTWLMGNGWRRPDSRVEDIYDIGFYAGLARRAEEACLDFLFRPDALFLDRQALRHSPGFSSLDPTVLVAALAGATRHIGLVTTAATTFNPPYVVARQLQSLNWVTQGRVGWNVVTALDGNLNFGAAAMPSSAERYRKALEFVQVVRELWRSYPHAALRCERESGAYADASCVRPIDHDGEFFSVQGPLNLPAPAYGMMPLFQAGASPWGRDFAACIADAVFAATPDIEAGQELRRDLRERASAYGRQPDAIRVLPGLSLFLAPGEREARELYAETHVEQDMARKYARVQQLLGVDLTVLDPDEPLALDMLPAAHSAPGQGQTHAALMRRLIERETPSIRDFMQRPEVAGSAHWQVVGTPAQAVAAISERFRAGAADGFIALPGGAWQSLTLFLDEVVPGLAQAGLFRKDYAGSTLREHLGMTEA</sequence>
<dbReference type="EMBL" id="SGWZ01000003">
    <property type="protein sequence ID" value="RZS69637.1"/>
    <property type="molecule type" value="Genomic_DNA"/>
</dbReference>
<feature type="domain" description="Luciferase-like" evidence="7">
    <location>
        <begin position="40"/>
        <end position="388"/>
    </location>
</feature>
<dbReference type="InterPro" id="IPR011251">
    <property type="entry name" value="Luciferase-like_dom"/>
</dbReference>
<dbReference type="InterPro" id="IPR016215">
    <property type="entry name" value="NTA_MOA"/>
</dbReference>
<evidence type="ECO:0000256" key="2">
    <source>
        <dbReference type="ARBA" id="ARBA00022643"/>
    </source>
</evidence>
<keyword evidence="3" id="KW-0560">Oxidoreductase</keyword>
<keyword evidence="2 6" id="KW-0288">FMN</keyword>
<feature type="binding site" evidence="6">
    <location>
        <position position="149"/>
    </location>
    <ligand>
        <name>FMN</name>
        <dbReference type="ChEBI" id="CHEBI:58210"/>
    </ligand>
</feature>
<name>A0A4Q7MNG9_9BURK</name>
<evidence type="ECO:0000256" key="1">
    <source>
        <dbReference type="ARBA" id="ARBA00022630"/>
    </source>
</evidence>
<evidence type="ECO:0000256" key="3">
    <source>
        <dbReference type="ARBA" id="ARBA00023002"/>
    </source>
</evidence>
<dbReference type="SUPFAM" id="SSF51679">
    <property type="entry name" value="Bacterial luciferase-like"/>
    <property type="match status" value="1"/>
</dbReference>
<protein>
    <submittedName>
        <fullName evidence="8">FMN-dependent oxidoreductase (Nitrilotriacetate monooxygenase family)</fullName>
    </submittedName>
</protein>
<proteinExistence type="inferred from homology"/>
<comment type="similarity">
    <text evidence="5">Belongs to the NtaA/SnaA/DszA monooxygenase family.</text>
</comment>
<keyword evidence="1 6" id="KW-0285">Flavoprotein</keyword>
<evidence type="ECO:0000313" key="9">
    <source>
        <dbReference type="Proteomes" id="UP000292039"/>
    </source>
</evidence>
<dbReference type="Pfam" id="PF00296">
    <property type="entry name" value="Bac_luciferase"/>
    <property type="match status" value="1"/>
</dbReference>
<dbReference type="Proteomes" id="UP000292039">
    <property type="component" value="Unassembled WGS sequence"/>
</dbReference>
<reference evidence="8 9" key="1">
    <citation type="submission" date="2019-02" db="EMBL/GenBank/DDBJ databases">
        <title>Genomic Encyclopedia of Type Strains, Phase IV (KMG-IV): sequencing the most valuable type-strain genomes for metagenomic binning, comparative biology and taxonomic classification.</title>
        <authorList>
            <person name="Goeker M."/>
        </authorList>
    </citation>
    <scope>NUCLEOTIDE SEQUENCE [LARGE SCALE GENOMIC DNA]</scope>
    <source>
        <strain evidence="8 9">DSM 16618</strain>
    </source>
</reference>
<keyword evidence="4 8" id="KW-0503">Monooxygenase</keyword>